<feature type="compositionally biased region" description="Basic and acidic residues" evidence="3">
    <location>
        <begin position="32"/>
        <end position="43"/>
    </location>
</feature>
<evidence type="ECO:0000256" key="1">
    <source>
        <dbReference type="ARBA" id="ARBA00004123"/>
    </source>
</evidence>
<feature type="region of interest" description="Disordered" evidence="3">
    <location>
        <begin position="1"/>
        <end position="43"/>
    </location>
</feature>
<keyword evidence="2" id="KW-0539">Nucleus</keyword>
<name>A0A8J2S3W6_9STRA</name>
<comment type="caution">
    <text evidence="4">The sequence shown here is derived from an EMBL/GenBank/DDBJ whole genome shotgun (WGS) entry which is preliminary data.</text>
</comment>
<accession>A0A8J2S3W6</accession>
<protein>
    <recommendedName>
        <fullName evidence="6">THO complex subunit 7 homolog</fullName>
    </recommendedName>
</protein>
<keyword evidence="5" id="KW-1185">Reference proteome</keyword>
<dbReference type="InterPro" id="IPR008501">
    <property type="entry name" value="THOC7/Mft1"/>
</dbReference>
<dbReference type="AlphaFoldDB" id="A0A8J2S3W6"/>
<feature type="compositionally biased region" description="Acidic residues" evidence="3">
    <location>
        <begin position="251"/>
        <end position="269"/>
    </location>
</feature>
<feature type="region of interest" description="Disordered" evidence="3">
    <location>
        <begin position="233"/>
        <end position="269"/>
    </location>
</feature>
<gene>
    <name evidence="4" type="ORF">PECAL_1P09380</name>
</gene>
<proteinExistence type="predicted"/>
<evidence type="ECO:0008006" key="6">
    <source>
        <dbReference type="Google" id="ProtNLM"/>
    </source>
</evidence>
<dbReference type="GO" id="GO:0000445">
    <property type="term" value="C:THO complex part of transcription export complex"/>
    <property type="evidence" value="ECO:0007669"/>
    <property type="project" value="InterPro"/>
</dbReference>
<sequence length="269" mass="30761">MPPKKRKAEAEPKTEEPLIDLPQAPQATEDTPADREIPGLDPKDPFYVEKSRLLTKDTVFLGRSCKQALLEFQKFANAACLRNKNADDAPDEQEVERLRSKALRELRLFSVEIKKQKLQARACEREIADCERMEAETTKEIAAAEERIQKLRERLKEERAVRARKEEYEALAKLINQLPSKKESRAAIDRLEADCAALEAKKAKLDAMYNEKSARVAGVLQLLDDLERSELEEELEKQIEEAREPKVEVVAEAEEEDAMDEDDDGEIKE</sequence>
<comment type="subcellular location">
    <subcellularLocation>
        <location evidence="1">Nucleus</location>
    </subcellularLocation>
</comment>
<dbReference type="OrthoDB" id="206916at2759"/>
<evidence type="ECO:0000256" key="3">
    <source>
        <dbReference type="SAM" id="MobiDB-lite"/>
    </source>
</evidence>
<organism evidence="4 5">
    <name type="scientific">Pelagomonas calceolata</name>
    <dbReference type="NCBI Taxonomy" id="35677"/>
    <lineage>
        <taxon>Eukaryota</taxon>
        <taxon>Sar</taxon>
        <taxon>Stramenopiles</taxon>
        <taxon>Ochrophyta</taxon>
        <taxon>Pelagophyceae</taxon>
        <taxon>Pelagomonadales</taxon>
        <taxon>Pelagomonadaceae</taxon>
        <taxon>Pelagomonas</taxon>
    </lineage>
</organism>
<feature type="compositionally biased region" description="Basic and acidic residues" evidence="3">
    <location>
        <begin position="236"/>
        <end position="249"/>
    </location>
</feature>
<reference evidence="4" key="1">
    <citation type="submission" date="2021-11" db="EMBL/GenBank/DDBJ databases">
        <authorList>
            <consortium name="Genoscope - CEA"/>
            <person name="William W."/>
        </authorList>
    </citation>
    <scope>NUCLEOTIDE SEQUENCE</scope>
</reference>
<dbReference type="Pfam" id="PF05615">
    <property type="entry name" value="THOC7"/>
    <property type="match status" value="1"/>
</dbReference>
<evidence type="ECO:0000313" key="5">
    <source>
        <dbReference type="Proteomes" id="UP000789595"/>
    </source>
</evidence>
<dbReference type="Proteomes" id="UP000789595">
    <property type="component" value="Unassembled WGS sequence"/>
</dbReference>
<evidence type="ECO:0000313" key="4">
    <source>
        <dbReference type="EMBL" id="CAH0364568.1"/>
    </source>
</evidence>
<dbReference type="EMBL" id="CAKKNE010000001">
    <property type="protein sequence ID" value="CAH0364568.1"/>
    <property type="molecule type" value="Genomic_DNA"/>
</dbReference>
<dbReference type="GO" id="GO:0006397">
    <property type="term" value="P:mRNA processing"/>
    <property type="evidence" value="ECO:0007669"/>
    <property type="project" value="InterPro"/>
</dbReference>
<evidence type="ECO:0000256" key="2">
    <source>
        <dbReference type="ARBA" id="ARBA00023242"/>
    </source>
</evidence>